<dbReference type="AlphaFoldDB" id="A0A409Y549"/>
<keyword evidence="1" id="KW-0472">Membrane</keyword>
<reference evidence="2 3" key="1">
    <citation type="journal article" date="2018" name="Evol. Lett.">
        <title>Horizontal gene cluster transfer increased hallucinogenic mushroom diversity.</title>
        <authorList>
            <person name="Reynolds H.T."/>
            <person name="Vijayakumar V."/>
            <person name="Gluck-Thaler E."/>
            <person name="Korotkin H.B."/>
            <person name="Matheny P.B."/>
            <person name="Slot J.C."/>
        </authorList>
    </citation>
    <scope>NUCLEOTIDE SEQUENCE [LARGE SCALE GENOMIC DNA]</scope>
    <source>
        <strain evidence="2 3">SRW20</strain>
    </source>
</reference>
<keyword evidence="1" id="KW-0812">Transmembrane</keyword>
<name>A0A409Y549_9AGAR</name>
<proteinExistence type="predicted"/>
<feature type="transmembrane region" description="Helical" evidence="1">
    <location>
        <begin position="102"/>
        <end position="123"/>
    </location>
</feature>
<dbReference type="EMBL" id="NHYE01001142">
    <property type="protein sequence ID" value="PPQ98135.1"/>
    <property type="molecule type" value="Genomic_DNA"/>
</dbReference>
<gene>
    <name evidence="2" type="ORF">CVT26_003179</name>
</gene>
<feature type="transmembrane region" description="Helical" evidence="1">
    <location>
        <begin position="39"/>
        <end position="59"/>
    </location>
</feature>
<feature type="transmembrane region" description="Helical" evidence="1">
    <location>
        <begin position="79"/>
        <end position="96"/>
    </location>
</feature>
<dbReference type="Proteomes" id="UP000284706">
    <property type="component" value="Unassembled WGS sequence"/>
</dbReference>
<evidence type="ECO:0000313" key="3">
    <source>
        <dbReference type="Proteomes" id="UP000284706"/>
    </source>
</evidence>
<accession>A0A409Y549</accession>
<dbReference type="STRING" id="231916.A0A409Y549"/>
<organism evidence="2 3">
    <name type="scientific">Gymnopilus dilepis</name>
    <dbReference type="NCBI Taxonomy" id="231916"/>
    <lineage>
        <taxon>Eukaryota</taxon>
        <taxon>Fungi</taxon>
        <taxon>Dikarya</taxon>
        <taxon>Basidiomycota</taxon>
        <taxon>Agaricomycotina</taxon>
        <taxon>Agaricomycetes</taxon>
        <taxon>Agaricomycetidae</taxon>
        <taxon>Agaricales</taxon>
        <taxon>Agaricineae</taxon>
        <taxon>Hymenogastraceae</taxon>
        <taxon>Gymnopilus</taxon>
    </lineage>
</organism>
<comment type="caution">
    <text evidence="2">The sequence shown here is derived from an EMBL/GenBank/DDBJ whole genome shotgun (WGS) entry which is preliminary data.</text>
</comment>
<dbReference type="InParanoid" id="A0A409Y549"/>
<dbReference type="OrthoDB" id="2550114at2759"/>
<keyword evidence="3" id="KW-1185">Reference proteome</keyword>
<keyword evidence="1" id="KW-1133">Transmembrane helix</keyword>
<protein>
    <submittedName>
        <fullName evidence="2">Uncharacterized protein</fullName>
    </submittedName>
</protein>
<sequence>MFSSAWSALAAAAFAVLAALLAAAPRLLLFLADTDTHQLTPLEAFLATQLAIFLAAVALGIPAPESPLPPQPAPPTQPLLLPLSLAGLVSAFSAYNTPDVGALASLFFAVSLVIGVWGSWEIVFANSASFSKTTGADKHTSAFIFGNKAAASSQKKQLKKQ</sequence>
<evidence type="ECO:0000256" key="1">
    <source>
        <dbReference type="SAM" id="Phobius"/>
    </source>
</evidence>
<evidence type="ECO:0000313" key="2">
    <source>
        <dbReference type="EMBL" id="PPQ98135.1"/>
    </source>
</evidence>